<comment type="caution">
    <text evidence="19">The sequence shown here is derived from an EMBL/GenBank/DDBJ whole genome shotgun (WGS) entry which is preliminary data.</text>
</comment>
<feature type="binding site" evidence="17">
    <location>
        <position position="66"/>
    </location>
    <ligand>
        <name>Mg(2+)</name>
        <dbReference type="ChEBI" id="CHEBI:18420"/>
        <label>2</label>
    </ligand>
</feature>
<comment type="subunit">
    <text evidence="5 17">Homodimer.</text>
</comment>
<evidence type="ECO:0000256" key="16">
    <source>
        <dbReference type="ARBA" id="ARBA00048865"/>
    </source>
</evidence>
<dbReference type="InterPro" id="IPR000462">
    <property type="entry name" value="CDP-OH_P_trans"/>
</dbReference>
<dbReference type="InterPro" id="IPR048254">
    <property type="entry name" value="CDP_ALCOHOL_P_TRANSF_CS"/>
</dbReference>
<sequence>MLNRYARAFFTAIFRGPALFFLKLKISPDAVTLVGTLGVIAGALCFFPRGSFFVGTLVITAFVFSDLVDGIMARELKRTDKFGAFWDSTLDRLGDAAIFGGLAYWFARGGDQPVLFVVCMVCMALGSVVSYARARAEGLGVKKNVGIVERGERVVGALVATGLDGLGVPYIQAITLWAIAIGSFVTLVQRVWMVRGVLLKGEAAE</sequence>
<evidence type="ECO:0000256" key="6">
    <source>
        <dbReference type="ARBA" id="ARBA00022475"/>
    </source>
</evidence>
<evidence type="ECO:0000256" key="9">
    <source>
        <dbReference type="ARBA" id="ARBA00022723"/>
    </source>
</evidence>
<evidence type="ECO:0000256" key="11">
    <source>
        <dbReference type="ARBA" id="ARBA00022989"/>
    </source>
</evidence>
<dbReference type="Gene3D" id="1.20.120.1760">
    <property type="match status" value="1"/>
</dbReference>
<feature type="binding site" evidence="17">
    <location>
        <position position="69"/>
    </location>
    <ligand>
        <name>Mg(2+)</name>
        <dbReference type="ChEBI" id="CHEBI:18420"/>
        <label>1</label>
    </ligand>
</feature>
<evidence type="ECO:0000256" key="13">
    <source>
        <dbReference type="ARBA" id="ARBA00023935"/>
    </source>
</evidence>
<dbReference type="NCBIfam" id="NF045883">
    <property type="entry name" value="PIPSynth"/>
    <property type="match status" value="1"/>
</dbReference>
<organism evidence="19 20">
    <name type="scientific">Catenulispora subtropica</name>
    <dbReference type="NCBI Taxonomy" id="450798"/>
    <lineage>
        <taxon>Bacteria</taxon>
        <taxon>Bacillati</taxon>
        <taxon>Actinomycetota</taxon>
        <taxon>Actinomycetes</taxon>
        <taxon>Catenulisporales</taxon>
        <taxon>Catenulisporaceae</taxon>
        <taxon>Catenulispora</taxon>
    </lineage>
</organism>
<evidence type="ECO:0000313" key="20">
    <source>
        <dbReference type="Proteomes" id="UP001499854"/>
    </source>
</evidence>
<comment type="pathway">
    <text evidence="2 17">Phospholipid metabolism; phosphatidylinositol phosphate biosynthesis.</text>
</comment>
<feature type="binding site" evidence="17">
    <location>
        <position position="91"/>
    </location>
    <ligand>
        <name>Mg(2+)</name>
        <dbReference type="ChEBI" id="CHEBI:18420"/>
        <label>2</label>
    </ligand>
</feature>
<keyword evidence="8 17" id="KW-0812">Transmembrane</keyword>
<evidence type="ECO:0000256" key="18">
    <source>
        <dbReference type="RuleBase" id="RU003750"/>
    </source>
</evidence>
<evidence type="ECO:0000256" key="4">
    <source>
        <dbReference type="ARBA" id="ARBA00010441"/>
    </source>
</evidence>
<gene>
    <name evidence="19" type="ORF">GCM10009838_09240</name>
</gene>
<evidence type="ECO:0000256" key="3">
    <source>
        <dbReference type="ARBA" id="ARBA00005189"/>
    </source>
</evidence>
<feature type="transmembrane region" description="Helical" evidence="17">
    <location>
        <begin position="113"/>
        <end position="132"/>
    </location>
</feature>
<feature type="active site" description="Proton acceptor" evidence="17">
    <location>
        <position position="91"/>
    </location>
</feature>
<keyword evidence="11 17" id="KW-1133">Transmembrane helix</keyword>
<evidence type="ECO:0000256" key="17">
    <source>
        <dbReference type="HAMAP-Rule" id="MF_02241"/>
    </source>
</evidence>
<feature type="transmembrane region" description="Helical" evidence="17">
    <location>
        <begin position="20"/>
        <end position="44"/>
    </location>
</feature>
<comment type="catalytic activity">
    <reaction evidence="16 17">
        <text>a CDP-1,2-diacyl-sn-glycerol + 1D-myo-inositol 3-phosphate = a 1,2-diacyl-sn-glycero-3-phospho-(1D-myo-inositol-3-phosphate) + CMP + H(+)</text>
        <dbReference type="Rhea" id="RHEA:60504"/>
        <dbReference type="ChEBI" id="CHEBI:15378"/>
        <dbReference type="ChEBI" id="CHEBI:58088"/>
        <dbReference type="ChEBI" id="CHEBI:58332"/>
        <dbReference type="ChEBI" id="CHEBI:58401"/>
        <dbReference type="ChEBI" id="CHEBI:60377"/>
    </reaction>
</comment>
<reference evidence="20" key="1">
    <citation type="journal article" date="2019" name="Int. J. Syst. Evol. Microbiol.">
        <title>The Global Catalogue of Microorganisms (GCM) 10K type strain sequencing project: providing services to taxonomists for standard genome sequencing and annotation.</title>
        <authorList>
            <consortium name="The Broad Institute Genomics Platform"/>
            <consortium name="The Broad Institute Genome Sequencing Center for Infectious Disease"/>
            <person name="Wu L."/>
            <person name="Ma J."/>
        </authorList>
    </citation>
    <scope>NUCLEOTIDE SEQUENCE [LARGE SCALE GENOMIC DNA]</scope>
    <source>
        <strain evidence="20">JCM 16013</strain>
    </source>
</reference>
<dbReference type="Pfam" id="PF01066">
    <property type="entry name" value="CDP-OH_P_transf"/>
    <property type="match status" value="1"/>
</dbReference>
<dbReference type="EMBL" id="BAAAQM010000003">
    <property type="protein sequence ID" value="GAA1955701.1"/>
    <property type="molecule type" value="Genomic_DNA"/>
</dbReference>
<comment type="subcellular location">
    <subcellularLocation>
        <location evidence="1 17">Cell membrane</location>
        <topology evidence="1 17">Multi-pass membrane protein</topology>
    </subcellularLocation>
</comment>
<keyword evidence="17" id="KW-0444">Lipid biosynthesis</keyword>
<evidence type="ECO:0000256" key="7">
    <source>
        <dbReference type="ARBA" id="ARBA00022679"/>
    </source>
</evidence>
<keyword evidence="17" id="KW-0594">Phospholipid biosynthesis</keyword>
<accession>A0ABP5C124</accession>
<dbReference type="InterPro" id="IPR044268">
    <property type="entry name" value="PIP_synthase_PgsA1"/>
</dbReference>
<evidence type="ECO:0000256" key="12">
    <source>
        <dbReference type="ARBA" id="ARBA00023136"/>
    </source>
</evidence>
<feature type="binding site" evidence="17">
    <location>
        <begin position="29"/>
        <end position="32"/>
    </location>
    <ligand>
        <name>a CDP-1,2-diacyl-sn-glycerol</name>
        <dbReference type="ChEBI" id="CHEBI:58332"/>
    </ligand>
</feature>
<keyword evidence="10 17" id="KW-0460">Magnesium</keyword>
<dbReference type="RefSeq" id="WP_344655643.1">
    <property type="nucleotide sequence ID" value="NZ_BAAAQM010000003.1"/>
</dbReference>
<dbReference type="Proteomes" id="UP001499854">
    <property type="component" value="Unassembled WGS sequence"/>
</dbReference>
<feature type="binding site" evidence="17">
    <location>
        <position position="70"/>
    </location>
    <ligand>
        <name>a CDP-1,2-diacyl-sn-glycerol</name>
        <dbReference type="ChEBI" id="CHEBI:58332"/>
    </ligand>
</feature>
<name>A0ABP5C124_9ACTN</name>
<keyword evidence="12 17" id="KW-0472">Membrane</keyword>
<keyword evidence="9 17" id="KW-0479">Metal-binding</keyword>
<dbReference type="HAMAP" id="MF_02241">
    <property type="entry name" value="PIP_synthase"/>
    <property type="match status" value="1"/>
</dbReference>
<dbReference type="PROSITE" id="PS00379">
    <property type="entry name" value="CDP_ALCOHOL_P_TRANSF"/>
    <property type="match status" value="1"/>
</dbReference>
<comment type="pathway">
    <text evidence="3">Lipid metabolism.</text>
</comment>
<evidence type="ECO:0000256" key="15">
    <source>
        <dbReference type="ARBA" id="ARBA00033137"/>
    </source>
</evidence>
<feature type="transmembrane region" description="Helical" evidence="17">
    <location>
        <begin position="50"/>
        <end position="68"/>
    </location>
</feature>
<feature type="binding site" evidence="17">
    <location>
        <position position="87"/>
    </location>
    <ligand>
        <name>Mg(2+)</name>
        <dbReference type="ChEBI" id="CHEBI:18420"/>
        <label>2</label>
    </ligand>
</feature>
<evidence type="ECO:0000256" key="8">
    <source>
        <dbReference type="ARBA" id="ARBA00022692"/>
    </source>
</evidence>
<comment type="cofactor">
    <cofactor evidence="17">
        <name>Mg(2+)</name>
        <dbReference type="ChEBI" id="CHEBI:18420"/>
    </cofactor>
    <text evidence="17">Contains a di-nuclear catalytic Mg(2+) center.</text>
</comment>
<comment type="similarity">
    <text evidence="4 17 18">Belongs to the CDP-alcohol phosphatidyltransferase class-I family.</text>
</comment>
<keyword evidence="17" id="KW-0443">Lipid metabolism</keyword>
<comment type="caution">
    <text evidence="17">Lacks conserved residue(s) required for the propagation of feature annotation.</text>
</comment>
<keyword evidence="6 17" id="KW-1003">Cell membrane</keyword>
<comment type="function">
    <text evidence="17">Catalyzes the conjugation of the 1'-hydroxyl group of D-myo-inositol-3-phosphate (also named L-myo-inositol-1-phosphate) with a lipid tail of cytidine diphosphate diacylglycerol (CDP-DAG), forming phosphatidylinositol phosphate (PIP) and CMP. PIP is a precursor of phosphatidylinositol (PI) which is an essential lipid required for cell wall formation.</text>
</comment>
<evidence type="ECO:0000256" key="5">
    <source>
        <dbReference type="ARBA" id="ARBA00011738"/>
    </source>
</evidence>
<keyword evidence="7 17" id="KW-0808">Transferase</keyword>
<keyword evidence="17" id="KW-1208">Phospholipid metabolism</keyword>
<evidence type="ECO:0000256" key="10">
    <source>
        <dbReference type="ARBA" id="ARBA00022842"/>
    </source>
</evidence>
<evidence type="ECO:0000256" key="2">
    <source>
        <dbReference type="ARBA" id="ARBA00004805"/>
    </source>
</evidence>
<feature type="binding site" evidence="17">
    <location>
        <position position="66"/>
    </location>
    <ligand>
        <name>Mg(2+)</name>
        <dbReference type="ChEBI" id="CHEBI:18420"/>
        <label>1</label>
    </ligand>
</feature>
<feature type="binding site" evidence="17">
    <location>
        <position position="74"/>
    </location>
    <ligand>
        <name>a CDP-1,2-diacyl-sn-glycerol</name>
        <dbReference type="ChEBI" id="CHEBI:58332"/>
    </ligand>
</feature>
<dbReference type="InterPro" id="IPR043130">
    <property type="entry name" value="CDP-OH_PTrfase_TM_dom"/>
</dbReference>
<feature type="transmembrane region" description="Helical" evidence="17">
    <location>
        <begin position="177"/>
        <end position="198"/>
    </location>
</feature>
<keyword evidence="20" id="KW-1185">Reference proteome</keyword>
<evidence type="ECO:0000313" key="19">
    <source>
        <dbReference type="EMBL" id="GAA1955701.1"/>
    </source>
</evidence>
<evidence type="ECO:0000256" key="1">
    <source>
        <dbReference type="ARBA" id="ARBA00004651"/>
    </source>
</evidence>
<comment type="catalytic activity">
    <reaction evidence="13 17">
        <text>1,2-di-(9Z-octadecenoyl)-sn-glycero-3-cytidine-5'-diphosphate + 1D-myo-inositol 3-phosphate = 1,2-di-(9Z-octadecenoyl)-sn-glycero-3-phospho-(1D-myo-inositol-3-phosphate) + CMP + H(+)</text>
        <dbReference type="Rhea" id="RHEA:61216"/>
        <dbReference type="ChEBI" id="CHEBI:15378"/>
        <dbReference type="ChEBI" id="CHEBI:58401"/>
        <dbReference type="ChEBI" id="CHEBI:60377"/>
        <dbReference type="ChEBI" id="CHEBI:85356"/>
        <dbReference type="ChEBI" id="CHEBI:144472"/>
    </reaction>
</comment>
<feature type="binding site" evidence="17">
    <location>
        <position position="87"/>
    </location>
    <ligand>
        <name>Mg(2+)</name>
        <dbReference type="ChEBI" id="CHEBI:18420"/>
        <label>1</label>
    </ligand>
</feature>
<proteinExistence type="inferred from homology"/>
<protein>
    <recommendedName>
        <fullName evidence="14 17">Phosphatidylinositol phosphate synthase</fullName>
        <shortName evidence="17">PIP synthase</shortName>
        <ecNumber evidence="17">2.7.8.-</ecNumber>
    </recommendedName>
    <alternativeName>
        <fullName evidence="15 17">CDP-diacylglycerol--D-myo-inositol-3-phosphate 3-phosphatidyltransferase</fullName>
    </alternativeName>
</protein>
<dbReference type="EC" id="2.7.8.-" evidence="17"/>
<evidence type="ECO:0000256" key="14">
    <source>
        <dbReference type="ARBA" id="ARBA00024082"/>
    </source>
</evidence>